<dbReference type="PROSITE" id="PS51720">
    <property type="entry name" value="G_AIG1"/>
    <property type="match status" value="1"/>
</dbReference>
<keyword evidence="6" id="KW-1185">Reference proteome</keyword>
<dbReference type="Proteomes" id="UP000694856">
    <property type="component" value="Chromosome 7"/>
</dbReference>
<evidence type="ECO:0000256" key="2">
    <source>
        <dbReference type="ARBA" id="ARBA00022741"/>
    </source>
</evidence>
<protein>
    <submittedName>
        <fullName evidence="7">GTPase IMAP family member 5-like</fullName>
    </submittedName>
</protein>
<dbReference type="AlphaFoldDB" id="A0A8B8TDD5"/>
<gene>
    <name evidence="7" type="primary">LOC116665083</name>
</gene>
<proteinExistence type="inferred from homology"/>
<keyword evidence="4" id="KW-0812">Transmembrane</keyword>
<dbReference type="Gene3D" id="3.40.50.300">
    <property type="entry name" value="P-loop containing nucleotide triphosphate hydrolases"/>
    <property type="match status" value="1"/>
</dbReference>
<evidence type="ECO:0000256" key="4">
    <source>
        <dbReference type="SAM" id="Phobius"/>
    </source>
</evidence>
<reference evidence="7" key="1">
    <citation type="submission" date="2025-08" db="UniProtKB">
        <authorList>
            <consortium name="RefSeq"/>
        </authorList>
    </citation>
    <scope>IDENTIFICATION</scope>
    <source>
        <tissue evidence="7">Ear skin</tissue>
    </source>
</reference>
<dbReference type="CDD" id="cd01852">
    <property type="entry name" value="AIG1"/>
    <property type="match status" value="1"/>
</dbReference>
<keyword evidence="4" id="KW-0472">Membrane</keyword>
<keyword evidence="2" id="KW-0547">Nucleotide-binding</keyword>
<organism evidence="6 7">
    <name type="scientific">Camelus ferus</name>
    <name type="common">Wild bactrian camel</name>
    <name type="synonym">Camelus bactrianus ferus</name>
    <dbReference type="NCBI Taxonomy" id="419612"/>
    <lineage>
        <taxon>Eukaryota</taxon>
        <taxon>Metazoa</taxon>
        <taxon>Chordata</taxon>
        <taxon>Craniata</taxon>
        <taxon>Vertebrata</taxon>
        <taxon>Euteleostomi</taxon>
        <taxon>Mammalia</taxon>
        <taxon>Eutheria</taxon>
        <taxon>Laurasiatheria</taxon>
        <taxon>Artiodactyla</taxon>
        <taxon>Tylopoda</taxon>
        <taxon>Camelidae</taxon>
        <taxon>Camelus</taxon>
    </lineage>
</organism>
<evidence type="ECO:0000256" key="1">
    <source>
        <dbReference type="ARBA" id="ARBA00008535"/>
    </source>
</evidence>
<dbReference type="InterPro" id="IPR027417">
    <property type="entry name" value="P-loop_NTPase"/>
</dbReference>
<dbReference type="SUPFAM" id="SSF52540">
    <property type="entry name" value="P-loop containing nucleoside triphosphate hydrolases"/>
    <property type="match status" value="1"/>
</dbReference>
<evidence type="ECO:0000313" key="6">
    <source>
        <dbReference type="Proteomes" id="UP000694856"/>
    </source>
</evidence>
<feature type="transmembrane region" description="Helical" evidence="4">
    <location>
        <begin position="288"/>
        <end position="313"/>
    </location>
</feature>
<dbReference type="PANTHER" id="PTHR10903:SF69">
    <property type="entry name" value="GTPASE IMAP FAMILY MEMBER 5"/>
    <property type="match status" value="1"/>
</dbReference>
<feature type="domain" description="AIG1-type G" evidence="5">
    <location>
        <begin position="28"/>
        <end position="231"/>
    </location>
</feature>
<dbReference type="GeneID" id="116665083"/>
<evidence type="ECO:0000259" key="5">
    <source>
        <dbReference type="PROSITE" id="PS51720"/>
    </source>
</evidence>
<keyword evidence="4" id="KW-1133">Transmembrane helix</keyword>
<dbReference type="GO" id="GO:0005525">
    <property type="term" value="F:GTP binding"/>
    <property type="evidence" value="ECO:0007669"/>
    <property type="project" value="UniProtKB-KW"/>
</dbReference>
<sequence length="371" mass="41878">MRLHPQQVHISFLCARTGGGAESLNPGSSLLRIILVGRTGGGKSATGNSVLCQQVFKSRLGAQTLTRTCQKATGTWNGRNILVVDTPSIFEAKAQDQEMYEHIGDCYLLSAPGPHVLLLVTQLGRFTEQDTVAVTKVKEVFGAGVMRHTVILFTHKEDLVGESLDDYVANTDNLQLKSLVRECGRRYCAFNNRATGEEQREQLLELMAMIERLERELDGAFYTNDLFFDAQILQQGGDDARGEGHRLYLDKVQSQVVKQKQDLDLKGAQRNCVFKALLRVKNWIMLHYELCVCLVWCSLLFVLILLIILYHLVCVICMSEHFLKYHLRDSLSNPEIISHDLLRTWCVVSAALIPRSPHRLLAWFMPLPLPQ</sequence>
<dbReference type="FunFam" id="3.40.50.300:FF:000366">
    <property type="entry name" value="GTPase, IMAP family member 2"/>
    <property type="match status" value="1"/>
</dbReference>
<dbReference type="InterPro" id="IPR045058">
    <property type="entry name" value="GIMA/IAN/Toc"/>
</dbReference>
<accession>A0A8B8TDD5</accession>
<dbReference type="InterPro" id="IPR006703">
    <property type="entry name" value="G_AIG1"/>
</dbReference>
<dbReference type="RefSeq" id="XP_032340251.1">
    <property type="nucleotide sequence ID" value="XM_032484360.1"/>
</dbReference>
<dbReference type="PANTHER" id="PTHR10903">
    <property type="entry name" value="GTPASE, IMAP FAMILY MEMBER-RELATED"/>
    <property type="match status" value="1"/>
</dbReference>
<name>A0A8B8TDD5_CAMFR</name>
<dbReference type="Pfam" id="PF04548">
    <property type="entry name" value="AIG1"/>
    <property type="match status" value="1"/>
</dbReference>
<keyword evidence="3" id="KW-0342">GTP-binding</keyword>
<evidence type="ECO:0000313" key="7">
    <source>
        <dbReference type="RefSeq" id="XP_032340251.1"/>
    </source>
</evidence>
<dbReference type="KEGG" id="cfr:116665083"/>
<comment type="similarity">
    <text evidence="1">Belongs to the TRAFAC class TrmE-Era-EngA-EngB-Septin-like GTPase superfamily. AIG1/Toc34/Toc159-like paraseptin GTPase family. IAN subfamily.</text>
</comment>
<evidence type="ECO:0000256" key="3">
    <source>
        <dbReference type="ARBA" id="ARBA00023134"/>
    </source>
</evidence>